<dbReference type="InterPro" id="IPR011009">
    <property type="entry name" value="Kinase-like_dom_sf"/>
</dbReference>
<dbReference type="OrthoDB" id="25129at2759"/>
<accession>W9W6W9</accession>
<comment type="caution">
    <text evidence="1">The sequence shown here is derived from an EMBL/GenBank/DDBJ whole genome shotgun (WGS) entry which is preliminary data.</text>
</comment>
<dbReference type="AlphaFoldDB" id="W9W6W9"/>
<proteinExistence type="predicted"/>
<keyword evidence="2" id="KW-1185">Reference proteome</keyword>
<dbReference type="Gene3D" id="3.30.200.20">
    <property type="entry name" value="Phosphorylase Kinase, domain 1"/>
    <property type="match status" value="1"/>
</dbReference>
<dbReference type="RefSeq" id="XP_007757098.1">
    <property type="nucleotide sequence ID" value="XM_007758908.1"/>
</dbReference>
<sequence>MDFDFTAYLAKLDPTYEYQIAKLAGGVVNVTVRATKVGFASASVKLPILERHEHVKMGDGDFEPGHGPFAQHKTLILKHAPPFIAGVGTGAPMSEERQMIEAAALRLFLPGSSHRKGLPSTLDECDPAPLHRILVESGVVVPTLLHYDNGNHILVLSDLGRLSDMSQIFIHLGGITPGTSSAVLKAPTCVHRLDCPLEALEIQNYRDTGEKLGGFFARLHDPGTRRSITETGLPSSPDGGREDPVAAHAFPSLPELQGFVHSHAIKPLLSQLLKFPSLLDEAEAAVLFAAVEADFLRTCPPEEQCFVLGDCWTGAVLLDFSPGIGPVGVGVIDWEFSNTTGRGVNGDVSQFLAHLECLRVAAMTRKVQVVEGHVAALNAIMEGFVQKYRTLQTKRFDDTIMRSAYLSHGAEIINCAFWKMWVCEDLECTACTRGTGSHPEPETQCSLVTKLVDRGLSFLRAAVSEDPYAVTGYLKQGISTSEPDDAQVAGLYDFSRGLS</sequence>
<name>W9W6W9_9EURO</name>
<dbReference type="eggNOG" id="ENOG502SVSU">
    <property type="taxonomic scope" value="Eukaryota"/>
</dbReference>
<evidence type="ECO:0000313" key="2">
    <source>
        <dbReference type="Proteomes" id="UP000019473"/>
    </source>
</evidence>
<gene>
    <name evidence="1" type="ORF">A1O7_04898</name>
</gene>
<dbReference type="SUPFAM" id="SSF56112">
    <property type="entry name" value="Protein kinase-like (PK-like)"/>
    <property type="match status" value="1"/>
</dbReference>
<dbReference type="Proteomes" id="UP000019473">
    <property type="component" value="Unassembled WGS sequence"/>
</dbReference>
<organism evidence="1 2">
    <name type="scientific">Cladophialophora yegresii CBS 114405</name>
    <dbReference type="NCBI Taxonomy" id="1182544"/>
    <lineage>
        <taxon>Eukaryota</taxon>
        <taxon>Fungi</taxon>
        <taxon>Dikarya</taxon>
        <taxon>Ascomycota</taxon>
        <taxon>Pezizomycotina</taxon>
        <taxon>Eurotiomycetes</taxon>
        <taxon>Chaetothyriomycetidae</taxon>
        <taxon>Chaetothyriales</taxon>
        <taxon>Herpotrichiellaceae</taxon>
        <taxon>Cladophialophora</taxon>
    </lineage>
</organism>
<protein>
    <submittedName>
        <fullName evidence="1">Uncharacterized protein</fullName>
    </submittedName>
</protein>
<dbReference type="HOGENOM" id="CLU_040823_0_0_1"/>
<dbReference type="EMBL" id="AMGW01000003">
    <property type="protein sequence ID" value="EXJ60745.1"/>
    <property type="molecule type" value="Genomic_DNA"/>
</dbReference>
<evidence type="ECO:0000313" key="1">
    <source>
        <dbReference type="EMBL" id="EXJ60745.1"/>
    </source>
</evidence>
<dbReference type="VEuPathDB" id="FungiDB:A1O7_04898"/>
<dbReference type="GeneID" id="19179483"/>
<reference evidence="1 2" key="1">
    <citation type="submission" date="2013-03" db="EMBL/GenBank/DDBJ databases">
        <title>The Genome Sequence of Cladophialophora yegresii CBS 114405.</title>
        <authorList>
            <consortium name="The Broad Institute Genomics Platform"/>
            <person name="Cuomo C."/>
            <person name="de Hoog S."/>
            <person name="Gorbushina A."/>
            <person name="Walker B."/>
            <person name="Young S.K."/>
            <person name="Zeng Q."/>
            <person name="Gargeya S."/>
            <person name="Fitzgerald M."/>
            <person name="Haas B."/>
            <person name="Abouelleil A."/>
            <person name="Allen A.W."/>
            <person name="Alvarado L."/>
            <person name="Arachchi H.M."/>
            <person name="Berlin A.M."/>
            <person name="Chapman S.B."/>
            <person name="Gainer-Dewar J."/>
            <person name="Goldberg J."/>
            <person name="Griggs A."/>
            <person name="Gujja S."/>
            <person name="Hansen M."/>
            <person name="Howarth C."/>
            <person name="Imamovic A."/>
            <person name="Ireland A."/>
            <person name="Larimer J."/>
            <person name="McCowan C."/>
            <person name="Murphy C."/>
            <person name="Pearson M."/>
            <person name="Poon T.W."/>
            <person name="Priest M."/>
            <person name="Roberts A."/>
            <person name="Saif S."/>
            <person name="Shea T."/>
            <person name="Sisk P."/>
            <person name="Sykes S."/>
            <person name="Wortman J."/>
            <person name="Nusbaum C."/>
            <person name="Birren B."/>
        </authorList>
    </citation>
    <scope>NUCLEOTIDE SEQUENCE [LARGE SCALE GENOMIC DNA]</scope>
    <source>
        <strain evidence="1 2">CBS 114405</strain>
    </source>
</reference>